<reference evidence="1 2" key="1">
    <citation type="submission" date="2017-09" db="EMBL/GenBank/DDBJ databases">
        <title>High-quality draft genome sequence of Butyrivibrio fibrisolvens INBov1, isolated from cow rumen.</title>
        <authorList>
            <person name="Rodriguez Hernaez J."/>
            <person name="Rivarola M."/>
            <person name="Paniego N."/>
            <person name="Cravero S."/>
            <person name="Ceron Cucchi M."/>
            <person name="Martinez M.C."/>
        </authorList>
    </citation>
    <scope>NUCLEOTIDE SEQUENCE [LARGE SCALE GENOMIC DNA]</scope>
    <source>
        <strain evidence="1 2">INBov1</strain>
    </source>
</reference>
<sequence>MAKKVSITDSPLEEVKEEKKKSSMVLSVKQASAICQGYITEINRSERYNEDNPLARDALFETVQELIAQRTQIGNSDQFHNFAAALGGNGFDSLACDVLDCGLERFPMNVDLLADYLIYGIDCERLDKCAEYFSTLKSIEKSEWTWRCFAFSIIYVNRLRDSFATNIEERNRYKKKVSELARAYKKYLPFEEGGYRETAKLMAKKPEAMLKLLNDALSNDIIGSCPTCAFEKAEILFKQKKYEEAREAINRSLDDSINQTQGGVKENYLLFLRGLCEYALLLQDIRAGKPIRDEIVLSIYADFNKALRELDETYRIKIRIRTQDIVEDTKIQVPDDMERLLDLIDY</sequence>
<evidence type="ECO:0000313" key="2">
    <source>
        <dbReference type="Proteomes" id="UP000245488"/>
    </source>
</evidence>
<accession>A0A317G4A0</accession>
<gene>
    <name evidence="1" type="ORF">CPT75_17670</name>
</gene>
<keyword evidence="2" id="KW-1185">Reference proteome</keyword>
<dbReference type="Proteomes" id="UP000245488">
    <property type="component" value="Chromosome"/>
</dbReference>
<comment type="caution">
    <text evidence="1">The sequence shown here is derived from an EMBL/GenBank/DDBJ whole genome shotgun (WGS) entry which is preliminary data.</text>
</comment>
<dbReference type="AlphaFoldDB" id="A0A317G4A0"/>
<evidence type="ECO:0000313" key="1">
    <source>
        <dbReference type="EMBL" id="PWT28808.1"/>
    </source>
</evidence>
<organism evidence="1 2">
    <name type="scientific">Butyrivibrio fibrisolvens</name>
    <dbReference type="NCBI Taxonomy" id="831"/>
    <lineage>
        <taxon>Bacteria</taxon>
        <taxon>Bacillati</taxon>
        <taxon>Bacillota</taxon>
        <taxon>Clostridia</taxon>
        <taxon>Lachnospirales</taxon>
        <taxon>Lachnospiraceae</taxon>
        <taxon>Butyrivibrio</taxon>
    </lineage>
</organism>
<name>A0A317G4A0_BUTFI</name>
<dbReference type="RefSeq" id="WP_110073880.1">
    <property type="nucleotide sequence ID" value="NZ_CM009896.1"/>
</dbReference>
<protein>
    <recommendedName>
        <fullName evidence="3">Tetratricopeptide repeat-containing protein</fullName>
    </recommendedName>
</protein>
<evidence type="ECO:0008006" key="3">
    <source>
        <dbReference type="Google" id="ProtNLM"/>
    </source>
</evidence>
<dbReference type="EMBL" id="NXNG01000001">
    <property type="protein sequence ID" value="PWT28808.1"/>
    <property type="molecule type" value="Genomic_DNA"/>
</dbReference>
<proteinExistence type="predicted"/>